<keyword evidence="7" id="KW-1185">Reference proteome</keyword>
<reference evidence="6" key="1">
    <citation type="submission" date="2019-10" db="EMBL/GenBank/DDBJ databases">
        <title>The sequence and de novo assembly of the wild yak genome.</title>
        <authorList>
            <person name="Liu Y."/>
        </authorList>
    </citation>
    <scope>NUCLEOTIDE SEQUENCE [LARGE SCALE GENOMIC DNA]</scope>
    <source>
        <strain evidence="6">WY2019</strain>
    </source>
</reference>
<keyword evidence="2" id="KW-0812">Transmembrane</keyword>
<accession>A0A6B0QQL2</accession>
<comment type="subcellular location">
    <subcellularLocation>
        <location evidence="1">Membrane</location>
        <topology evidence="1">Multi-pass membrane protein</topology>
    </subcellularLocation>
</comment>
<gene>
    <name evidence="6" type="ORF">E5288_WYG000620</name>
</gene>
<evidence type="ECO:0000313" key="6">
    <source>
        <dbReference type="EMBL" id="MXQ79277.1"/>
    </source>
</evidence>
<dbReference type="InterPro" id="IPR057282">
    <property type="entry name" value="RETREG1-3-like_RHD"/>
</dbReference>
<evidence type="ECO:0000259" key="5">
    <source>
        <dbReference type="Pfam" id="PF24456"/>
    </source>
</evidence>
<sequence>MHTQNNIHLKNKVSKSTQILTGCCLRPPYGPSSYSASHFWLIFCWICGSLASSLTSLHHPQRSHTLTGECRPPLEEQTNVQTLSCFGASVTAMGKGLGAPGFISQEPYSLLLGGRVVHFLRLQSSWAFSEGFECLGSWCLRPPGVISCLPSEGAGSGARPHLLSVPELCRYLAESWLTFQIHLQELLQYKRQNPAQVTSPSSHNSALPCGEMEVGMGKEDLQADAVGLVEGGQWMWEEVGTASGRGLVSFSLSCLGIS</sequence>
<keyword evidence="4" id="KW-0472">Membrane</keyword>
<organism evidence="6 7">
    <name type="scientific">Bos mutus</name>
    <name type="common">wild yak</name>
    <dbReference type="NCBI Taxonomy" id="72004"/>
    <lineage>
        <taxon>Eukaryota</taxon>
        <taxon>Metazoa</taxon>
        <taxon>Chordata</taxon>
        <taxon>Craniata</taxon>
        <taxon>Vertebrata</taxon>
        <taxon>Euteleostomi</taxon>
        <taxon>Mammalia</taxon>
        <taxon>Eutheria</taxon>
        <taxon>Laurasiatheria</taxon>
        <taxon>Artiodactyla</taxon>
        <taxon>Ruminantia</taxon>
        <taxon>Pecora</taxon>
        <taxon>Bovidae</taxon>
        <taxon>Bovinae</taxon>
        <taxon>Bos</taxon>
    </lineage>
</organism>
<evidence type="ECO:0000313" key="7">
    <source>
        <dbReference type="Proteomes" id="UP000322234"/>
    </source>
</evidence>
<comment type="caution">
    <text evidence="6">The sequence shown here is derived from an EMBL/GenBank/DDBJ whole genome shotgun (WGS) entry which is preliminary data.</text>
</comment>
<evidence type="ECO:0000256" key="1">
    <source>
        <dbReference type="ARBA" id="ARBA00004141"/>
    </source>
</evidence>
<dbReference type="GO" id="GO:0005783">
    <property type="term" value="C:endoplasmic reticulum"/>
    <property type="evidence" value="ECO:0007669"/>
    <property type="project" value="UniProtKB-ARBA"/>
</dbReference>
<name>A0A6B0QQL2_9CETA</name>
<evidence type="ECO:0000256" key="2">
    <source>
        <dbReference type="ARBA" id="ARBA00022692"/>
    </source>
</evidence>
<feature type="domain" description="RETREG1-3/ARL6IP-like N-terminal reticulon-homology" evidence="5">
    <location>
        <begin position="158"/>
        <end position="196"/>
    </location>
</feature>
<evidence type="ECO:0000256" key="3">
    <source>
        <dbReference type="ARBA" id="ARBA00022989"/>
    </source>
</evidence>
<proteinExistence type="predicted"/>
<evidence type="ECO:0000256" key="4">
    <source>
        <dbReference type="ARBA" id="ARBA00023136"/>
    </source>
</evidence>
<dbReference type="EMBL" id="VBQZ03000001">
    <property type="protein sequence ID" value="MXQ79277.1"/>
    <property type="molecule type" value="Genomic_DNA"/>
</dbReference>
<dbReference type="GO" id="GO:0016020">
    <property type="term" value="C:membrane"/>
    <property type="evidence" value="ECO:0007669"/>
    <property type="project" value="UniProtKB-SubCell"/>
</dbReference>
<dbReference type="Pfam" id="PF24456">
    <property type="entry name" value="RHD_RETREG1-3"/>
    <property type="match status" value="1"/>
</dbReference>
<keyword evidence="3" id="KW-1133">Transmembrane helix</keyword>
<protein>
    <recommendedName>
        <fullName evidence="5">RETREG1-3/ARL6IP-like N-terminal reticulon-homology domain-containing protein</fullName>
    </recommendedName>
</protein>
<dbReference type="AlphaFoldDB" id="A0A6B0QQL2"/>
<dbReference type="Proteomes" id="UP000322234">
    <property type="component" value="Unassembled WGS sequence"/>
</dbReference>